<evidence type="ECO:0000313" key="1">
    <source>
        <dbReference type="EMBL" id="GBF33562.1"/>
    </source>
</evidence>
<name>A0A2L2XBU6_9FIRM</name>
<dbReference type="Gene3D" id="1.20.1500.10">
    <property type="entry name" value="YheA/YmcA-like"/>
    <property type="match status" value="1"/>
</dbReference>
<dbReference type="Pfam" id="PF06133">
    <property type="entry name" value="Com_YlbF"/>
    <property type="match status" value="1"/>
</dbReference>
<accession>A0A2L2XBU6</accession>
<proteinExistence type="predicted"/>
<dbReference type="InterPro" id="IPR010368">
    <property type="entry name" value="Com_YlbF"/>
</dbReference>
<dbReference type="EMBL" id="BFAV01000104">
    <property type="protein sequence ID" value="GBF33562.1"/>
    <property type="molecule type" value="Genomic_DNA"/>
</dbReference>
<comment type="caution">
    <text evidence="1">The sequence shown here is derived from an EMBL/GenBank/DDBJ whole genome shotgun (WGS) entry which is preliminary data.</text>
</comment>
<dbReference type="SUPFAM" id="SSF158622">
    <property type="entry name" value="YheA/YmcA-like"/>
    <property type="match status" value="1"/>
</dbReference>
<protein>
    <submittedName>
        <fullName evidence="1">Transcriptional regulator</fullName>
    </submittedName>
</protein>
<organism evidence="1 2">
    <name type="scientific">Desulfocucumis palustris</name>
    <dbReference type="NCBI Taxonomy" id="1898651"/>
    <lineage>
        <taxon>Bacteria</taxon>
        <taxon>Bacillati</taxon>
        <taxon>Bacillota</taxon>
        <taxon>Clostridia</taxon>
        <taxon>Eubacteriales</taxon>
        <taxon>Desulfocucumaceae</taxon>
        <taxon>Desulfocucumis</taxon>
    </lineage>
</organism>
<keyword evidence="2" id="KW-1185">Reference proteome</keyword>
<reference evidence="2" key="1">
    <citation type="submission" date="2018-02" db="EMBL/GenBank/DDBJ databases">
        <title>Genome sequence of Desulfocucumis palustris strain NAW-5.</title>
        <authorList>
            <person name="Watanabe M."/>
            <person name="Kojima H."/>
            <person name="Fukui M."/>
        </authorList>
    </citation>
    <scope>NUCLEOTIDE SEQUENCE [LARGE SCALE GENOMIC DNA]</scope>
    <source>
        <strain evidence="2">NAW-5</strain>
    </source>
</reference>
<dbReference type="AlphaFoldDB" id="A0A2L2XBU6"/>
<gene>
    <name evidence="1" type="ORF">DCCM_2664</name>
</gene>
<dbReference type="Proteomes" id="UP000239549">
    <property type="component" value="Unassembled WGS sequence"/>
</dbReference>
<evidence type="ECO:0000313" key="2">
    <source>
        <dbReference type="Proteomes" id="UP000239549"/>
    </source>
</evidence>
<sequence length="129" mass="15121">MFTSSIVYRIQKNGVVLMSILDKAADLGRMLGKSKEYREMKDAEAMLKKDQEAENLIQHFSMLQQSYERMHMTGHEITPEHLEKLKEAEQNMMANKNVKIYYRARGQFNSLFNNVNQKIRENMENTGKS</sequence>
<dbReference type="InterPro" id="IPR023378">
    <property type="entry name" value="YheA/YmcA-like_dom_sf"/>
</dbReference>